<feature type="compositionally biased region" description="Basic residues" evidence="1">
    <location>
        <begin position="1035"/>
        <end position="1057"/>
    </location>
</feature>
<feature type="region of interest" description="Disordered" evidence="1">
    <location>
        <begin position="470"/>
        <end position="508"/>
    </location>
</feature>
<proteinExistence type="predicted"/>
<dbReference type="HOGENOM" id="CLU_010749_0_0_1"/>
<feature type="region of interest" description="Disordered" evidence="1">
    <location>
        <begin position="710"/>
        <end position="823"/>
    </location>
</feature>
<feature type="compositionally biased region" description="Polar residues" evidence="1">
    <location>
        <begin position="158"/>
        <end position="174"/>
    </location>
</feature>
<dbReference type="VEuPathDB" id="FungiDB:GGTG_09592"/>
<reference evidence="3" key="4">
    <citation type="journal article" date="2015" name="G3 (Bethesda)">
        <title>Genome sequences of three phytopathogenic species of the Magnaporthaceae family of fungi.</title>
        <authorList>
            <person name="Okagaki L.H."/>
            <person name="Nunes C.C."/>
            <person name="Sailsbery J."/>
            <person name="Clay B."/>
            <person name="Brown D."/>
            <person name="John T."/>
            <person name="Oh Y."/>
            <person name="Young N."/>
            <person name="Fitzgerald M."/>
            <person name="Haas B.J."/>
            <person name="Zeng Q."/>
            <person name="Young S."/>
            <person name="Adiconis X."/>
            <person name="Fan L."/>
            <person name="Levin J.Z."/>
            <person name="Mitchell T.K."/>
            <person name="Okubara P.A."/>
            <person name="Farman M.L."/>
            <person name="Kohn L.M."/>
            <person name="Birren B."/>
            <person name="Ma L.-J."/>
            <person name="Dean R.A."/>
        </authorList>
    </citation>
    <scope>NUCLEOTIDE SEQUENCE</scope>
    <source>
        <strain evidence="3">R3-111a-1</strain>
    </source>
</reference>
<gene>
    <name evidence="3" type="primary">20350050</name>
    <name evidence="2" type="ORF">GGTG_09592</name>
</gene>
<evidence type="ECO:0000313" key="4">
    <source>
        <dbReference type="Proteomes" id="UP000006039"/>
    </source>
</evidence>
<evidence type="ECO:0000256" key="1">
    <source>
        <dbReference type="SAM" id="MobiDB-lite"/>
    </source>
</evidence>
<reference evidence="3" key="5">
    <citation type="submission" date="2018-04" db="UniProtKB">
        <authorList>
            <consortium name="EnsemblFungi"/>
        </authorList>
    </citation>
    <scope>IDENTIFICATION</scope>
    <source>
        <strain evidence="3">R3-111a-1</strain>
    </source>
</reference>
<reference evidence="2" key="3">
    <citation type="submission" date="2010-09" db="EMBL/GenBank/DDBJ databases">
        <title>Annotation of Gaeumannomyces graminis var. tritici R3-111a-1.</title>
        <authorList>
            <consortium name="The Broad Institute Genome Sequencing Platform"/>
            <person name="Ma L.-J."/>
            <person name="Dead R."/>
            <person name="Young S.K."/>
            <person name="Zeng Q."/>
            <person name="Gargeya S."/>
            <person name="Fitzgerald M."/>
            <person name="Haas B."/>
            <person name="Abouelleil A."/>
            <person name="Alvarado L."/>
            <person name="Arachchi H.M."/>
            <person name="Berlin A."/>
            <person name="Brown A."/>
            <person name="Chapman S.B."/>
            <person name="Chen Z."/>
            <person name="Dunbar C."/>
            <person name="Freedman E."/>
            <person name="Gearin G."/>
            <person name="Gellesch M."/>
            <person name="Goldberg J."/>
            <person name="Griggs A."/>
            <person name="Gujja S."/>
            <person name="Heiman D."/>
            <person name="Howarth C."/>
            <person name="Larson L."/>
            <person name="Lui A."/>
            <person name="MacDonald P.J.P."/>
            <person name="Mehta T."/>
            <person name="Montmayeur A."/>
            <person name="Murphy C."/>
            <person name="Neiman D."/>
            <person name="Pearson M."/>
            <person name="Priest M."/>
            <person name="Roberts A."/>
            <person name="Saif S."/>
            <person name="Shea T."/>
            <person name="Shenoy N."/>
            <person name="Sisk P."/>
            <person name="Stolte C."/>
            <person name="Sykes S."/>
            <person name="Yandava C."/>
            <person name="Wortman J."/>
            <person name="Nusbaum C."/>
            <person name="Birren B."/>
        </authorList>
    </citation>
    <scope>NUCLEOTIDE SEQUENCE</scope>
    <source>
        <strain evidence="2">R3-111a-1</strain>
    </source>
</reference>
<dbReference type="EnsemblFungi" id="EJT72735">
    <property type="protein sequence ID" value="EJT72735"/>
    <property type="gene ID" value="GGTG_09592"/>
</dbReference>
<feature type="compositionally biased region" description="Polar residues" evidence="1">
    <location>
        <begin position="14"/>
        <end position="33"/>
    </location>
</feature>
<feature type="region of interest" description="Disordered" evidence="1">
    <location>
        <begin position="331"/>
        <end position="353"/>
    </location>
</feature>
<feature type="compositionally biased region" description="Polar residues" evidence="1">
    <location>
        <begin position="383"/>
        <end position="398"/>
    </location>
</feature>
<feature type="compositionally biased region" description="Polar residues" evidence="1">
    <location>
        <begin position="994"/>
        <end position="1003"/>
    </location>
</feature>
<dbReference type="STRING" id="644352.J3P7V2"/>
<reference evidence="2" key="2">
    <citation type="submission" date="2010-07" db="EMBL/GenBank/DDBJ databases">
        <authorList>
            <consortium name="The Broad Institute Genome Sequencing Platform"/>
            <consortium name="Broad Institute Genome Sequencing Center for Infectious Disease"/>
            <person name="Ma L.-J."/>
            <person name="Dead R."/>
            <person name="Young S."/>
            <person name="Zeng Q."/>
            <person name="Koehrsen M."/>
            <person name="Alvarado L."/>
            <person name="Berlin A."/>
            <person name="Chapman S.B."/>
            <person name="Chen Z."/>
            <person name="Freedman E."/>
            <person name="Gellesch M."/>
            <person name="Goldberg J."/>
            <person name="Griggs A."/>
            <person name="Gujja S."/>
            <person name="Heilman E.R."/>
            <person name="Heiman D."/>
            <person name="Hepburn T."/>
            <person name="Howarth C."/>
            <person name="Jen D."/>
            <person name="Larson L."/>
            <person name="Mehta T."/>
            <person name="Neiman D."/>
            <person name="Pearson M."/>
            <person name="Roberts A."/>
            <person name="Saif S."/>
            <person name="Shea T."/>
            <person name="Shenoy N."/>
            <person name="Sisk P."/>
            <person name="Stolte C."/>
            <person name="Sykes S."/>
            <person name="Walk T."/>
            <person name="White J."/>
            <person name="Yandava C."/>
            <person name="Haas B."/>
            <person name="Nusbaum C."/>
            <person name="Birren B."/>
        </authorList>
    </citation>
    <scope>NUCLEOTIDE SEQUENCE</scope>
    <source>
        <strain evidence="2">R3-111a-1</strain>
    </source>
</reference>
<feature type="compositionally biased region" description="Polar residues" evidence="1">
    <location>
        <begin position="813"/>
        <end position="823"/>
    </location>
</feature>
<dbReference type="EMBL" id="GL385399">
    <property type="protein sequence ID" value="EJT72735.1"/>
    <property type="molecule type" value="Genomic_DNA"/>
</dbReference>
<feature type="compositionally biased region" description="Polar residues" evidence="1">
    <location>
        <begin position="579"/>
        <end position="596"/>
    </location>
</feature>
<sequence length="1069" mass="116756">MENPRTTRPAASHGSLNAAYNSQARLGSLSSAEPSRHLRSVHENATLLPSPGPLESMLKTTTETGDIGIFSIRPIGSSATFNQLPRERSAYWDDTPRPRRRSESGDHRRHAPSQTHVRDDRRRLPSYRDAASDTISMYEPGSQQPAHSFLPPPFDSQGLRSYSMTSYGSKTYSQRPPARNRPAGTMPPSLQRPRSPYPYPTRLKRPGVRPSSPALTENGNVDYSRMIGIDRVSHRTDHHRVLRSQQAYGQGSRRGPPPSMRPEAARSTRSYSSHGSHRSQRTSSSTGPDYRGPYHHPRPAHPWAMQSTEATDYGTHDSRFRNSSFGSIIDKYQYSSPAPGRPPDSKAPSRPFYYDYSEDFDSERHDYSALRTRSPLVPVLAHNANSRRSPVPTNSWSGRSKPCHVPSPSGFSTPRSDNSHSRRGSESMPAAPSSTPVRVEPLPSNLSPNSERGIETLISENKEWLANNLSSPQMEQDGDDFSRPNHQQADHGAPDPERGGSASSTGQNECRQVLRAPHTFSGRLSSAVSPSTAQASDSVESSENTASPAGVTINTYRDSDTTVSEHISSWMQSDHETVHSSSETAACSQPASSRYRSGSIKPVHSARISDKMRENISTTFDGSEPEASPAFGFDGSHGDSSTWDRQGSLGRHCRESYSLLRYTRINGRVERDSVSIEISPARSETPMLAPKPISPAKELRVRNSIPQLIKALPPLPGDHSPPANSSTQISGEDSDDGRSIVQILSISTPRSKKNESSVALAPEARMHQIDEETELQPKVSKLKLRVSSPESSSPRQEDSDFSPGSPDSCEAVPSSSLDGNLRNARSTKCRKIKLKIPKNTCNEGNSAETGAIKRASVIDTSTIVLESSESNGLVPGASFISSLETTSPPDISRPFPPTERHGRARLEDTSSLPPSPSPCRSENRETTRGVSLDINPAAPVFSSTETVVSPEHDVGTSPGAAGNTQKQIPRRRFSGIRLRLAESLSRRTGREASRQASDGSCNQGAGNNANRAALGAADSQSDLFKDKPVPASKKDRTRSKSRVRNKLSKLVKGARHAVKTYIHKRHRAR</sequence>
<evidence type="ECO:0000313" key="3">
    <source>
        <dbReference type="EnsemblFungi" id="EJT72735"/>
    </source>
</evidence>
<name>J3P7V2_GAET3</name>
<feature type="compositionally biased region" description="Basic and acidic residues" evidence="1">
    <location>
        <begin position="898"/>
        <end position="908"/>
    </location>
</feature>
<feature type="compositionally biased region" description="Polar residues" evidence="1">
    <location>
        <begin position="879"/>
        <end position="889"/>
    </location>
</feature>
<feature type="region of interest" description="Disordered" evidence="1">
    <location>
        <begin position="521"/>
        <end position="648"/>
    </location>
</feature>
<protein>
    <submittedName>
        <fullName evidence="2 3">Uncharacterized protein</fullName>
    </submittedName>
</protein>
<dbReference type="GeneID" id="20350050"/>
<dbReference type="RefSeq" id="XP_009225709.1">
    <property type="nucleotide sequence ID" value="XM_009227445.1"/>
</dbReference>
<feature type="compositionally biased region" description="Basic and acidic residues" evidence="1">
    <location>
        <begin position="85"/>
        <end position="106"/>
    </location>
</feature>
<feature type="compositionally biased region" description="Basic and acidic residues" evidence="1">
    <location>
        <begin position="984"/>
        <end position="993"/>
    </location>
</feature>
<feature type="region of interest" description="Disordered" evidence="1">
    <location>
        <begin position="234"/>
        <end position="302"/>
    </location>
</feature>
<feature type="compositionally biased region" description="Basic and acidic residues" evidence="1">
    <location>
        <begin position="1023"/>
        <end position="1034"/>
    </location>
</feature>
<feature type="compositionally biased region" description="Polar residues" evidence="1">
    <location>
        <begin position="722"/>
        <end position="731"/>
    </location>
</feature>
<feature type="compositionally biased region" description="Low complexity" evidence="1">
    <location>
        <begin position="1004"/>
        <end position="1017"/>
    </location>
</feature>
<dbReference type="eggNOG" id="ENOG502RS6A">
    <property type="taxonomic scope" value="Eukaryota"/>
</dbReference>
<feature type="region of interest" description="Disordered" evidence="1">
    <location>
        <begin position="380"/>
        <end position="451"/>
    </location>
</feature>
<dbReference type="AlphaFoldDB" id="J3P7V2"/>
<feature type="region of interest" description="Disordered" evidence="1">
    <location>
        <begin position="137"/>
        <end position="219"/>
    </location>
</feature>
<feature type="region of interest" description="Disordered" evidence="1">
    <location>
        <begin position="1"/>
        <end position="38"/>
    </location>
</feature>
<feature type="compositionally biased region" description="Basic and acidic residues" evidence="1">
    <location>
        <begin position="480"/>
        <end position="498"/>
    </location>
</feature>
<keyword evidence="4" id="KW-1185">Reference proteome</keyword>
<evidence type="ECO:0000313" key="2">
    <source>
        <dbReference type="EMBL" id="EJT72735.1"/>
    </source>
</evidence>
<feature type="compositionally biased region" description="Polar residues" evidence="1">
    <location>
        <begin position="522"/>
        <end position="572"/>
    </location>
</feature>
<reference evidence="4" key="1">
    <citation type="submission" date="2010-07" db="EMBL/GenBank/DDBJ databases">
        <title>The genome sequence of Gaeumannomyces graminis var. tritici strain R3-111a-1.</title>
        <authorList>
            <consortium name="The Broad Institute Genome Sequencing Platform"/>
            <person name="Ma L.-J."/>
            <person name="Dead R."/>
            <person name="Young S."/>
            <person name="Zeng Q."/>
            <person name="Koehrsen M."/>
            <person name="Alvarado L."/>
            <person name="Berlin A."/>
            <person name="Chapman S.B."/>
            <person name="Chen Z."/>
            <person name="Freedman E."/>
            <person name="Gellesch M."/>
            <person name="Goldberg J."/>
            <person name="Griggs A."/>
            <person name="Gujja S."/>
            <person name="Heilman E.R."/>
            <person name="Heiman D."/>
            <person name="Hepburn T."/>
            <person name="Howarth C."/>
            <person name="Jen D."/>
            <person name="Larson L."/>
            <person name="Mehta T."/>
            <person name="Neiman D."/>
            <person name="Pearson M."/>
            <person name="Roberts A."/>
            <person name="Saif S."/>
            <person name="Shea T."/>
            <person name="Shenoy N."/>
            <person name="Sisk P."/>
            <person name="Stolte C."/>
            <person name="Sykes S."/>
            <person name="Walk T."/>
            <person name="White J."/>
            <person name="Yandava C."/>
            <person name="Haas B."/>
            <person name="Nusbaum C."/>
            <person name="Birren B."/>
        </authorList>
    </citation>
    <scope>NUCLEOTIDE SEQUENCE [LARGE SCALE GENOMIC DNA]</scope>
    <source>
        <strain evidence="4">R3-111a-1</strain>
    </source>
</reference>
<dbReference type="Proteomes" id="UP000006039">
    <property type="component" value="Unassembled WGS sequence"/>
</dbReference>
<accession>J3P7V2</accession>
<feature type="region of interest" description="Disordered" evidence="1">
    <location>
        <begin position="879"/>
        <end position="1057"/>
    </location>
</feature>
<feature type="region of interest" description="Disordered" evidence="1">
    <location>
        <begin position="80"/>
        <end position="125"/>
    </location>
</feature>
<dbReference type="OrthoDB" id="4156126at2759"/>
<organism evidence="2">
    <name type="scientific">Gaeumannomyces tritici (strain R3-111a-1)</name>
    <name type="common">Wheat and barley take-all root rot fungus</name>
    <name type="synonym">Gaeumannomyces graminis var. tritici</name>
    <dbReference type="NCBI Taxonomy" id="644352"/>
    <lineage>
        <taxon>Eukaryota</taxon>
        <taxon>Fungi</taxon>
        <taxon>Dikarya</taxon>
        <taxon>Ascomycota</taxon>
        <taxon>Pezizomycotina</taxon>
        <taxon>Sordariomycetes</taxon>
        <taxon>Sordariomycetidae</taxon>
        <taxon>Magnaporthales</taxon>
        <taxon>Magnaporthaceae</taxon>
        <taxon>Gaeumannomyces</taxon>
    </lineage>
</organism>